<dbReference type="Gene3D" id="2.60.220.30">
    <property type="match status" value="1"/>
</dbReference>
<comment type="caution">
    <text evidence="5">The sequence shown here is derived from an EMBL/GenBank/DDBJ whole genome shotgun (WGS) entry which is preliminary data.</text>
</comment>
<dbReference type="InterPro" id="IPR055414">
    <property type="entry name" value="LRR_R13L4/SHOC2-like"/>
</dbReference>
<evidence type="ECO:0000259" key="4">
    <source>
        <dbReference type="Pfam" id="PF23598"/>
    </source>
</evidence>
<evidence type="ECO:0000313" key="6">
    <source>
        <dbReference type="Proteomes" id="UP001283361"/>
    </source>
</evidence>
<dbReference type="InterPro" id="IPR003591">
    <property type="entry name" value="Leu-rich_rpt_typical-subtyp"/>
</dbReference>
<dbReference type="PANTHER" id="PTHR48051:SF54">
    <property type="entry name" value="LEUCINE-RICH REPEAT-CONTAINING PROTEIN"/>
    <property type="match status" value="1"/>
</dbReference>
<evidence type="ECO:0000256" key="2">
    <source>
        <dbReference type="ARBA" id="ARBA00022737"/>
    </source>
</evidence>
<feature type="region of interest" description="Disordered" evidence="3">
    <location>
        <begin position="1170"/>
        <end position="1213"/>
    </location>
</feature>
<protein>
    <recommendedName>
        <fullName evidence="4">Disease resistance R13L4/SHOC-2-like LRR domain-containing protein</fullName>
    </recommendedName>
</protein>
<dbReference type="PRINTS" id="PR00019">
    <property type="entry name" value="LEURICHRPT"/>
</dbReference>
<dbReference type="PROSITE" id="PS51450">
    <property type="entry name" value="LRR"/>
    <property type="match status" value="6"/>
</dbReference>
<dbReference type="FunFam" id="3.80.10.10:FF:001164">
    <property type="entry name" value="GH01279p"/>
    <property type="match status" value="1"/>
</dbReference>
<sequence length="1393" mass="158187">MQYGRRPQPESGQISCLTADQSHLIVNSTVLLLRLQGYKDTALLESCKKPVFKHTSPGKMVGEGVTVMKKVGSPEEYQALQEIPTEDAERRLRMQVVLNSKGHMELNLYRRGLREVPVQVFHMTSIHVLRVAQNHIDHLPMMISYLRSLRVLDVSHNLLTKLPETLVNCRRLTRLDLSHNRLAGLPRTLGGLRELRYLGLAGNQLEKVPQEVGQLSALRVLDLHDNRLWHLPPSFERLRHLSRLDLGDNMLDTVPLVVTRLTSLVALDLSRNRLAALPLDIDQLRGLVELNLSHNKFLSITSLLVSLTKLKYLSLAGNGLKFLPSHMDRLQNLQVLHLQGNSLRNIPALPKSIKYYNVSKNRLGALTVEGMRKIVSLTATHNELVSAPQGLFKLRALKFLYLDNNHLEELSSDLALLTELRVLTLANNDLRRLPHRALLRLDKLASFNIKGNYKLSRREDEGEEVKLHKTQNTLETERTLDGNKVKEHDGVHGVKFAGTSKKKNENTLITTKGKITFHDENEGNNLLHDRKNHGSKLTSKSNVYSSRSYQDRPFIDIDTGFHRQVSTVPKVKLRNPTFLEKYSTSKSKNKVKAPTRFNSLRSLKDIFFGRTKNKNLQGSPHDRTDRSINFETRTTLMPSDSLDLLPINYHVDEIERDGDDCWSWNHRRLSDETKNSSLPRHSSHSPNGSRYWPENSTGSFYSGCIQTKNNRNLMRAKDHFQADTRNLYDTKRPVFHRGISKNSLTHSTTTSPEFYRRTKGHEFLQQKVPRNWGLVGGKLQEGSREQYDNYHYNIMPFKQPQSWASQREKFYHGQNPLHDNSFSGPSWHPWGRRVLPSVQPSREQSVREAFASFVTETPYSEQASTNTKVVYFPELDYSSASEDGAYTPPLRSYRSEPTFHSNNHNEPFNSNNRRKNQISKQMYPSDNSLFKQEYDGRMRQSQKSPSNRQTHLQSTQSRSPACDIPSYQKRTSLEKSKKQEIFNSEDTYHVHQESRSSLGTSRITDYVDCEDIPSSVMPPGHRVISGPLNKGHFQQFDHILSTANVTNPDDQLKLESPRLTPVALQHGHFLMKKKSDDQTTLTRSRSLDSILDYSPRNTHISGKNSSQHEYVENVQQDLMTKEKSHILSAGKKLEGTDYSILGVCSHVETMLNKNALRPGIRFTFNNKHSPRMAAQNKSKKSNNLSISSIDRVNHPSHTSAQDREISVTDNDEDGAHCMDKTLTVSALEYTQPQTFTVRSKGGQFVSSGQPEILVDVPAKAVERNLNITMQFLIISQELLDQRKDTNHFVSNILAIGPLVCFHTDQPSMSLNSPATLTLPAPAAIKRGHLVVLSVRSDNSCLPVSNAYRSGHSAVTMTTWHFTGKIALITRAKCKYKACKSLEELLQCAGAAQI</sequence>
<accession>A0AAE1CK59</accession>
<dbReference type="Pfam" id="PF00560">
    <property type="entry name" value="LRR_1"/>
    <property type="match status" value="1"/>
</dbReference>
<feature type="compositionally biased region" description="Polar residues" evidence="3">
    <location>
        <begin position="939"/>
        <end position="959"/>
    </location>
</feature>
<feature type="region of interest" description="Disordered" evidence="3">
    <location>
        <begin position="881"/>
        <end position="923"/>
    </location>
</feature>
<dbReference type="SMART" id="SM00369">
    <property type="entry name" value="LRR_TYP"/>
    <property type="match status" value="11"/>
</dbReference>
<keyword evidence="6" id="KW-1185">Reference proteome</keyword>
<keyword evidence="2" id="KW-0677">Repeat</keyword>
<feature type="region of interest" description="Disordered" evidence="3">
    <location>
        <begin position="935"/>
        <end position="979"/>
    </location>
</feature>
<dbReference type="GO" id="GO:0005737">
    <property type="term" value="C:cytoplasm"/>
    <property type="evidence" value="ECO:0007669"/>
    <property type="project" value="TreeGrafter"/>
</dbReference>
<dbReference type="SMART" id="SM00364">
    <property type="entry name" value="LRR_BAC"/>
    <property type="match status" value="6"/>
</dbReference>
<dbReference type="Proteomes" id="UP001283361">
    <property type="component" value="Unassembled WGS sequence"/>
</dbReference>
<feature type="region of interest" description="Disordered" evidence="3">
    <location>
        <begin position="672"/>
        <end position="692"/>
    </location>
</feature>
<name>A0AAE1CK59_9GAST</name>
<feature type="compositionally biased region" description="Polar residues" evidence="3">
    <location>
        <begin position="675"/>
        <end position="692"/>
    </location>
</feature>
<proteinExistence type="predicted"/>
<dbReference type="EMBL" id="JAWDGP010007871">
    <property type="protein sequence ID" value="KAK3701986.1"/>
    <property type="molecule type" value="Genomic_DNA"/>
</dbReference>
<evidence type="ECO:0000256" key="3">
    <source>
        <dbReference type="SAM" id="MobiDB-lite"/>
    </source>
</evidence>
<feature type="compositionally biased region" description="Low complexity" evidence="3">
    <location>
        <begin position="899"/>
        <end position="911"/>
    </location>
</feature>
<dbReference type="InterPro" id="IPR050216">
    <property type="entry name" value="LRR_domain-containing"/>
</dbReference>
<keyword evidence="1" id="KW-0433">Leucine-rich repeat</keyword>
<organism evidence="5 6">
    <name type="scientific">Elysia crispata</name>
    <name type="common">lettuce slug</name>
    <dbReference type="NCBI Taxonomy" id="231223"/>
    <lineage>
        <taxon>Eukaryota</taxon>
        <taxon>Metazoa</taxon>
        <taxon>Spiralia</taxon>
        <taxon>Lophotrochozoa</taxon>
        <taxon>Mollusca</taxon>
        <taxon>Gastropoda</taxon>
        <taxon>Heterobranchia</taxon>
        <taxon>Euthyneura</taxon>
        <taxon>Panpulmonata</taxon>
        <taxon>Sacoglossa</taxon>
        <taxon>Placobranchoidea</taxon>
        <taxon>Plakobranchidae</taxon>
        <taxon>Elysia</taxon>
    </lineage>
</organism>
<reference evidence="5" key="1">
    <citation type="journal article" date="2023" name="G3 (Bethesda)">
        <title>A reference genome for the long-term kleptoplast-retaining sea slug Elysia crispata morphotype clarki.</title>
        <authorList>
            <person name="Eastman K.E."/>
            <person name="Pendleton A.L."/>
            <person name="Shaikh M.A."/>
            <person name="Suttiyut T."/>
            <person name="Ogas R."/>
            <person name="Tomko P."/>
            <person name="Gavelis G."/>
            <person name="Widhalm J.R."/>
            <person name="Wisecaver J.H."/>
        </authorList>
    </citation>
    <scope>NUCLEOTIDE SEQUENCE</scope>
    <source>
        <strain evidence="5">ECLA1</strain>
    </source>
</reference>
<dbReference type="InterPro" id="IPR032675">
    <property type="entry name" value="LRR_dom_sf"/>
</dbReference>
<gene>
    <name evidence="5" type="ORF">RRG08_017876</name>
</gene>
<evidence type="ECO:0000256" key="1">
    <source>
        <dbReference type="ARBA" id="ARBA00022614"/>
    </source>
</evidence>
<evidence type="ECO:0000313" key="5">
    <source>
        <dbReference type="EMBL" id="KAK3701986.1"/>
    </source>
</evidence>
<dbReference type="Pfam" id="PF23598">
    <property type="entry name" value="LRR_14"/>
    <property type="match status" value="1"/>
</dbReference>
<dbReference type="PANTHER" id="PTHR48051">
    <property type="match status" value="1"/>
</dbReference>
<dbReference type="InterPro" id="IPR001611">
    <property type="entry name" value="Leu-rich_rpt"/>
</dbReference>
<dbReference type="Gene3D" id="3.80.10.10">
    <property type="entry name" value="Ribonuclease Inhibitor"/>
    <property type="match status" value="3"/>
</dbReference>
<dbReference type="SUPFAM" id="SSF52058">
    <property type="entry name" value="L domain-like"/>
    <property type="match status" value="2"/>
</dbReference>
<feature type="domain" description="Disease resistance R13L4/SHOC-2-like LRR" evidence="4">
    <location>
        <begin position="188"/>
        <end position="291"/>
    </location>
</feature>
<feature type="region of interest" description="Disordered" evidence="3">
    <location>
        <begin position="520"/>
        <end position="543"/>
    </location>
</feature>